<dbReference type="Proteomes" id="UP000254055">
    <property type="component" value="Unassembled WGS sequence"/>
</dbReference>
<feature type="transmembrane region" description="Helical" evidence="1">
    <location>
        <begin position="249"/>
        <end position="269"/>
    </location>
</feature>
<keyword evidence="1" id="KW-1133">Transmembrane helix</keyword>
<feature type="transmembrane region" description="Helical" evidence="1">
    <location>
        <begin position="140"/>
        <end position="158"/>
    </location>
</feature>
<dbReference type="EMBL" id="UGRS01000002">
    <property type="protein sequence ID" value="SUA44591.1"/>
    <property type="molecule type" value="Genomic_DNA"/>
</dbReference>
<protein>
    <submittedName>
        <fullName evidence="2">Uncharacterized protein</fullName>
    </submittedName>
</protein>
<dbReference type="AlphaFoldDB" id="A0A378WVW3"/>
<organism evidence="2 3">
    <name type="scientific">Neisseria zoodegmatis</name>
    <dbReference type="NCBI Taxonomy" id="326523"/>
    <lineage>
        <taxon>Bacteria</taxon>
        <taxon>Pseudomonadati</taxon>
        <taxon>Pseudomonadota</taxon>
        <taxon>Betaproteobacteria</taxon>
        <taxon>Neisseriales</taxon>
        <taxon>Neisseriaceae</taxon>
        <taxon>Neisseria</taxon>
    </lineage>
</organism>
<keyword evidence="1" id="KW-0472">Membrane</keyword>
<evidence type="ECO:0000256" key="1">
    <source>
        <dbReference type="SAM" id="Phobius"/>
    </source>
</evidence>
<accession>A0A378WVW3</accession>
<sequence length="283" mass="32171">MENYLPEHAKTGIVPSIKNIQVGSVDILGNTVVNVLAMHNEYVIYEIDSPNIQNRIKLFIDGHTDESEKIIRDRFNKVRCDYILAKGILSRSINFETNKQRIAHALAMCLNNDDADNVNLFPRLIDAIHDEQNLILKNRLLYLLPNIISICLCVLFKVASEVFPFGKDYAFLQNFLDILPFIFAILLGNSTGVLINSKNLSFQEFERRHCYFLIGLERLFLAFFTGSITYILIKSNLISSVILSEDNPWSLMLILIIAGYSESFIPSILTKSESAILTSTPYK</sequence>
<proteinExistence type="predicted"/>
<keyword evidence="1" id="KW-0812">Transmembrane</keyword>
<feature type="transmembrane region" description="Helical" evidence="1">
    <location>
        <begin position="209"/>
        <end position="233"/>
    </location>
</feature>
<dbReference type="RefSeq" id="WP_115134669.1">
    <property type="nucleotide sequence ID" value="NZ_UGRS01000002.1"/>
</dbReference>
<evidence type="ECO:0000313" key="2">
    <source>
        <dbReference type="EMBL" id="SUA44591.1"/>
    </source>
</evidence>
<dbReference type="OrthoDB" id="9255758at2"/>
<name>A0A378WVW3_9NEIS</name>
<feature type="transmembrane region" description="Helical" evidence="1">
    <location>
        <begin position="178"/>
        <end position="197"/>
    </location>
</feature>
<evidence type="ECO:0000313" key="3">
    <source>
        <dbReference type="Proteomes" id="UP000254055"/>
    </source>
</evidence>
<gene>
    <name evidence="2" type="ORF">NCTC12229_02090</name>
</gene>
<reference evidence="2 3" key="1">
    <citation type="submission" date="2018-06" db="EMBL/GenBank/DDBJ databases">
        <authorList>
            <consortium name="Pathogen Informatics"/>
            <person name="Doyle S."/>
        </authorList>
    </citation>
    <scope>NUCLEOTIDE SEQUENCE [LARGE SCALE GENOMIC DNA]</scope>
    <source>
        <strain evidence="2 3">NCTC12229</strain>
    </source>
</reference>